<evidence type="ECO:0000313" key="3">
    <source>
        <dbReference type="EMBL" id="TDV47792.1"/>
    </source>
</evidence>
<keyword evidence="2" id="KW-0472">Membrane</keyword>
<feature type="transmembrane region" description="Helical" evidence="2">
    <location>
        <begin position="86"/>
        <end position="107"/>
    </location>
</feature>
<proteinExistence type="predicted"/>
<organism evidence="3 4">
    <name type="scientific">Actinophytocola oryzae</name>
    <dbReference type="NCBI Taxonomy" id="502181"/>
    <lineage>
        <taxon>Bacteria</taxon>
        <taxon>Bacillati</taxon>
        <taxon>Actinomycetota</taxon>
        <taxon>Actinomycetes</taxon>
        <taxon>Pseudonocardiales</taxon>
        <taxon>Pseudonocardiaceae</taxon>
    </lineage>
</organism>
<accession>A0A4R7VF04</accession>
<comment type="caution">
    <text evidence="3">The sequence shown here is derived from an EMBL/GenBank/DDBJ whole genome shotgun (WGS) entry which is preliminary data.</text>
</comment>
<keyword evidence="2" id="KW-1133">Transmembrane helix</keyword>
<dbReference type="RefSeq" id="WP_133905096.1">
    <property type="nucleotide sequence ID" value="NZ_SOCP01000009.1"/>
</dbReference>
<evidence type="ECO:0000313" key="4">
    <source>
        <dbReference type="Proteomes" id="UP000294927"/>
    </source>
</evidence>
<feature type="compositionally biased region" description="Pro residues" evidence="1">
    <location>
        <begin position="1"/>
        <end position="10"/>
    </location>
</feature>
<dbReference type="EMBL" id="SOCP01000009">
    <property type="protein sequence ID" value="TDV47792.1"/>
    <property type="molecule type" value="Genomic_DNA"/>
</dbReference>
<protein>
    <submittedName>
        <fullName evidence="3">Uncharacterized protein</fullName>
    </submittedName>
</protein>
<evidence type="ECO:0000256" key="2">
    <source>
        <dbReference type="SAM" id="Phobius"/>
    </source>
</evidence>
<evidence type="ECO:0000256" key="1">
    <source>
        <dbReference type="SAM" id="MobiDB-lite"/>
    </source>
</evidence>
<feature type="transmembrane region" description="Helical" evidence="2">
    <location>
        <begin position="141"/>
        <end position="160"/>
    </location>
</feature>
<keyword evidence="2" id="KW-0812">Transmembrane</keyword>
<reference evidence="3 4" key="1">
    <citation type="submission" date="2019-03" db="EMBL/GenBank/DDBJ databases">
        <title>Genomic Encyclopedia of Archaeal and Bacterial Type Strains, Phase II (KMG-II): from individual species to whole genera.</title>
        <authorList>
            <person name="Goeker M."/>
        </authorList>
    </citation>
    <scope>NUCLEOTIDE SEQUENCE [LARGE SCALE GENOMIC DNA]</scope>
    <source>
        <strain evidence="3 4">DSM 45499</strain>
    </source>
</reference>
<name>A0A4R7VF04_9PSEU</name>
<sequence>MTAGPPPPRPSTARLSAPPVAARREAPRPRVVALSYWLWWVAALVAVVTVVLALTRIDAMQDELARIARESDPDATDDTVDRVVDLSVLVIIGGGILLGVVGAVLAVGMRAGRGWARVTLIALTLLAVAYALLVVSATGGLVLGYAAVTVVAAVCMYLPGGKRWFG</sequence>
<feature type="region of interest" description="Disordered" evidence="1">
    <location>
        <begin position="1"/>
        <end position="21"/>
    </location>
</feature>
<gene>
    <name evidence="3" type="ORF">CLV71_10927</name>
</gene>
<dbReference type="Proteomes" id="UP000294927">
    <property type="component" value="Unassembled WGS sequence"/>
</dbReference>
<feature type="transmembrane region" description="Helical" evidence="2">
    <location>
        <begin position="114"/>
        <end position="135"/>
    </location>
</feature>
<dbReference type="AlphaFoldDB" id="A0A4R7VF04"/>
<keyword evidence="4" id="KW-1185">Reference proteome</keyword>
<feature type="transmembrane region" description="Helical" evidence="2">
    <location>
        <begin position="31"/>
        <end position="54"/>
    </location>
</feature>